<comment type="similarity">
    <text evidence="1">Belongs to the methyltransferase superfamily. Type-7 methyltransferase family.</text>
</comment>
<dbReference type="Proteomes" id="UP000626092">
    <property type="component" value="Unassembled WGS sequence"/>
</dbReference>
<dbReference type="Pfam" id="PF03492">
    <property type="entry name" value="Methyltransf_7"/>
    <property type="match status" value="1"/>
</dbReference>
<accession>A0A834HHG9</accession>
<evidence type="ECO:0000313" key="7">
    <source>
        <dbReference type="Proteomes" id="UP000626092"/>
    </source>
</evidence>
<evidence type="ECO:0000256" key="3">
    <source>
        <dbReference type="ARBA" id="ARBA00022679"/>
    </source>
</evidence>
<gene>
    <name evidence="6" type="ORF">RHSIM_Rhsim03G0141100</name>
</gene>
<evidence type="ECO:0000256" key="5">
    <source>
        <dbReference type="ARBA" id="ARBA00022842"/>
    </source>
</evidence>
<organism evidence="6 7">
    <name type="scientific">Rhododendron simsii</name>
    <name type="common">Sims's rhododendron</name>
    <dbReference type="NCBI Taxonomy" id="118357"/>
    <lineage>
        <taxon>Eukaryota</taxon>
        <taxon>Viridiplantae</taxon>
        <taxon>Streptophyta</taxon>
        <taxon>Embryophyta</taxon>
        <taxon>Tracheophyta</taxon>
        <taxon>Spermatophyta</taxon>
        <taxon>Magnoliopsida</taxon>
        <taxon>eudicotyledons</taxon>
        <taxon>Gunneridae</taxon>
        <taxon>Pentapetalae</taxon>
        <taxon>asterids</taxon>
        <taxon>Ericales</taxon>
        <taxon>Ericaceae</taxon>
        <taxon>Ericoideae</taxon>
        <taxon>Rhodoreae</taxon>
        <taxon>Rhododendron</taxon>
    </lineage>
</organism>
<comment type="caution">
    <text evidence="6">The sequence shown here is derived from an EMBL/GenBank/DDBJ whole genome shotgun (WGS) entry which is preliminary data.</text>
</comment>
<dbReference type="SUPFAM" id="SSF53335">
    <property type="entry name" value="S-adenosyl-L-methionine-dependent methyltransferases"/>
    <property type="match status" value="1"/>
</dbReference>
<dbReference type="GO" id="GO:0032259">
    <property type="term" value="P:methylation"/>
    <property type="evidence" value="ECO:0007669"/>
    <property type="project" value="UniProtKB-KW"/>
</dbReference>
<dbReference type="AlphaFoldDB" id="A0A834HHG9"/>
<evidence type="ECO:0000256" key="4">
    <source>
        <dbReference type="ARBA" id="ARBA00022723"/>
    </source>
</evidence>
<keyword evidence="5" id="KW-0460">Magnesium</keyword>
<protein>
    <submittedName>
        <fullName evidence="6">Uncharacterized protein</fullName>
    </submittedName>
</protein>
<dbReference type="Gene3D" id="1.10.1200.270">
    <property type="entry name" value="Methyltransferase, alpha-helical capping domain"/>
    <property type="match status" value="1"/>
</dbReference>
<dbReference type="GO" id="GO:0046872">
    <property type="term" value="F:metal ion binding"/>
    <property type="evidence" value="ECO:0007669"/>
    <property type="project" value="UniProtKB-KW"/>
</dbReference>
<keyword evidence="3" id="KW-0808">Transferase</keyword>
<evidence type="ECO:0000313" key="6">
    <source>
        <dbReference type="EMBL" id="KAF7148196.1"/>
    </source>
</evidence>
<dbReference type="OrthoDB" id="1523883at2759"/>
<evidence type="ECO:0000256" key="1">
    <source>
        <dbReference type="ARBA" id="ARBA00007967"/>
    </source>
</evidence>
<keyword evidence="4" id="KW-0479">Metal-binding</keyword>
<reference evidence="6" key="1">
    <citation type="submission" date="2019-11" db="EMBL/GenBank/DDBJ databases">
        <authorList>
            <person name="Liu Y."/>
            <person name="Hou J."/>
            <person name="Li T.-Q."/>
            <person name="Guan C.-H."/>
            <person name="Wu X."/>
            <person name="Wu H.-Z."/>
            <person name="Ling F."/>
            <person name="Zhang R."/>
            <person name="Shi X.-G."/>
            <person name="Ren J.-P."/>
            <person name="Chen E.-F."/>
            <person name="Sun J.-M."/>
        </authorList>
    </citation>
    <scope>NUCLEOTIDE SEQUENCE</scope>
    <source>
        <strain evidence="6">Adult_tree_wgs_1</strain>
        <tissue evidence="6">Leaves</tissue>
    </source>
</reference>
<name>A0A834HHG9_RHOSS</name>
<dbReference type="InterPro" id="IPR029063">
    <property type="entry name" value="SAM-dependent_MTases_sf"/>
</dbReference>
<dbReference type="EMBL" id="WJXA01000003">
    <property type="protein sequence ID" value="KAF7148196.1"/>
    <property type="molecule type" value="Genomic_DNA"/>
</dbReference>
<keyword evidence="7" id="KW-1185">Reference proteome</keyword>
<keyword evidence="2" id="KW-0489">Methyltransferase</keyword>
<dbReference type="InterPro" id="IPR042086">
    <property type="entry name" value="MeTrfase_capping"/>
</dbReference>
<dbReference type="GO" id="GO:0008168">
    <property type="term" value="F:methyltransferase activity"/>
    <property type="evidence" value="ECO:0007669"/>
    <property type="project" value="UniProtKB-KW"/>
</dbReference>
<sequence>MFLRSRSQEVVPNGCAVLILHGRQSPDPSSKECCATWGLLAGAIAALVSEGLIEEEKLDSFNVPYYTPSAKEVQDVVEREGSFAVEHIDSFAVCVEGNLFNIGEKFAKRIRAFTESVVAHHFGEELMRKIYDKLTKLLIEDSSIQAEPAVTVVVVLNKKL</sequence>
<evidence type="ECO:0000256" key="2">
    <source>
        <dbReference type="ARBA" id="ARBA00022603"/>
    </source>
</evidence>
<dbReference type="InterPro" id="IPR005299">
    <property type="entry name" value="MeTrfase_7"/>
</dbReference>
<dbReference type="PANTHER" id="PTHR31009">
    <property type="entry name" value="S-ADENOSYL-L-METHIONINE:CARBOXYL METHYLTRANSFERASE FAMILY PROTEIN"/>
    <property type="match status" value="1"/>
</dbReference>
<proteinExistence type="inferred from homology"/>